<accession>A0A2R6NE40</accession>
<keyword evidence="1" id="KW-1133">Transmembrane helix</keyword>
<dbReference type="GO" id="GO:0006629">
    <property type="term" value="P:lipid metabolic process"/>
    <property type="evidence" value="ECO:0007669"/>
    <property type="project" value="InterPro"/>
</dbReference>
<feature type="transmembrane region" description="Helical" evidence="1">
    <location>
        <begin position="89"/>
        <end position="108"/>
    </location>
</feature>
<dbReference type="GO" id="GO:0016491">
    <property type="term" value="F:oxidoreductase activity"/>
    <property type="evidence" value="ECO:0007669"/>
    <property type="project" value="InterPro"/>
</dbReference>
<comment type="caution">
    <text evidence="3">The sequence shown here is derived from an EMBL/GenBank/DDBJ whole genome shotgun (WGS) entry which is preliminary data.</text>
</comment>
<proteinExistence type="predicted"/>
<keyword evidence="1" id="KW-0472">Membrane</keyword>
<dbReference type="InterPro" id="IPR005804">
    <property type="entry name" value="FA_desaturase_dom"/>
</dbReference>
<dbReference type="Pfam" id="PF00487">
    <property type="entry name" value="FA_desaturase"/>
    <property type="match status" value="1"/>
</dbReference>
<dbReference type="PANTHER" id="PTHR32100">
    <property type="entry name" value="OMEGA-6 FATTY ACID DESATURASE, CHLOROPLASTIC"/>
    <property type="match status" value="1"/>
</dbReference>
<sequence length="444" mass="49176">MKTTVAANGRVEVEQTPFMIPDLSVKELLSVIPAHCYKRSAIYSGAYVVWDFILVAVIYKAASFADGFITPEQISLPSPYLYSAARFALWSLYAFAAGLVMTGLWVIAHECGHQAFSESKFINNAVGWVLHSGLGVPYHSWRITHAKHHASTGHLTQDQVFVPKTRSDLGLPAFDANKENLEGSSVTQEVMKELWEAIGDTPIVAASTSAAYLLLGWPLYLFVNASGQKRYPEGTNHFKPSAIMFSPHHYGQIILSDVGVIIWAACVGTAIYKFGFADVFRLYLAPYIWVNHWLILITFLQHTDPLLPHYRAGAFTFPRGALTTLDRQLLGDLGSFMGWVGACATHGISETHVLHHVNSKIPHYYAWDATYALRTRLGQAGIKLQGNPGGWSEMYRVFRQCKFVEDEGDIVFYKNAHGLAATRPVFSDNGASDSGVEIDTKKKA</sequence>
<organism evidence="3 4">
    <name type="scientific">Hermanssonia centrifuga</name>
    <dbReference type="NCBI Taxonomy" id="98765"/>
    <lineage>
        <taxon>Eukaryota</taxon>
        <taxon>Fungi</taxon>
        <taxon>Dikarya</taxon>
        <taxon>Basidiomycota</taxon>
        <taxon>Agaricomycotina</taxon>
        <taxon>Agaricomycetes</taxon>
        <taxon>Polyporales</taxon>
        <taxon>Meruliaceae</taxon>
        <taxon>Hermanssonia</taxon>
    </lineage>
</organism>
<dbReference type="CDD" id="cd03507">
    <property type="entry name" value="Delta12-FADS-like"/>
    <property type="match status" value="1"/>
</dbReference>
<evidence type="ECO:0000313" key="4">
    <source>
        <dbReference type="Proteomes" id="UP000186601"/>
    </source>
</evidence>
<dbReference type="AlphaFoldDB" id="A0A2R6NE40"/>
<evidence type="ECO:0000256" key="1">
    <source>
        <dbReference type="SAM" id="Phobius"/>
    </source>
</evidence>
<dbReference type="EMBL" id="MLYV02001349">
    <property type="protein sequence ID" value="PSR70549.1"/>
    <property type="molecule type" value="Genomic_DNA"/>
</dbReference>
<feature type="domain" description="Fatty acid desaturase" evidence="2">
    <location>
        <begin position="90"/>
        <end position="382"/>
    </location>
</feature>
<reference evidence="3 4" key="1">
    <citation type="submission" date="2018-02" db="EMBL/GenBank/DDBJ databases">
        <title>Genome sequence of the basidiomycete white-rot fungus Phlebia centrifuga.</title>
        <authorList>
            <person name="Granchi Z."/>
            <person name="Peng M."/>
            <person name="de Vries R.P."/>
            <person name="Hilden K."/>
            <person name="Makela M.R."/>
            <person name="Grigoriev I."/>
            <person name="Riley R."/>
        </authorList>
    </citation>
    <scope>NUCLEOTIDE SEQUENCE [LARGE SCALE GENOMIC DNA]</scope>
    <source>
        <strain evidence="3 4">FBCC195</strain>
    </source>
</reference>
<evidence type="ECO:0000259" key="2">
    <source>
        <dbReference type="Pfam" id="PF00487"/>
    </source>
</evidence>
<feature type="transmembrane region" description="Helical" evidence="1">
    <location>
        <begin position="280"/>
        <end position="300"/>
    </location>
</feature>
<dbReference type="InterPro" id="IPR012171">
    <property type="entry name" value="Fatty_acid_desaturase"/>
</dbReference>
<feature type="transmembrane region" description="Helical" evidence="1">
    <location>
        <begin position="253"/>
        <end position="274"/>
    </location>
</feature>
<name>A0A2R6NE40_9APHY</name>
<feature type="transmembrane region" description="Helical" evidence="1">
    <location>
        <begin position="47"/>
        <end position="69"/>
    </location>
</feature>
<gene>
    <name evidence="3" type="ORF">PHLCEN_2v13588</name>
</gene>
<keyword evidence="4" id="KW-1185">Reference proteome</keyword>
<protein>
    <recommendedName>
        <fullName evidence="2">Fatty acid desaturase domain-containing protein</fullName>
    </recommendedName>
</protein>
<dbReference type="Proteomes" id="UP000186601">
    <property type="component" value="Unassembled WGS sequence"/>
</dbReference>
<dbReference type="OrthoDB" id="1461976at2759"/>
<evidence type="ECO:0000313" key="3">
    <source>
        <dbReference type="EMBL" id="PSR70549.1"/>
    </source>
</evidence>
<keyword evidence="1" id="KW-0812">Transmembrane</keyword>
<dbReference type="STRING" id="98765.A0A2R6NE40"/>